<organism evidence="1 2">
    <name type="scientific">Paracoccus cavernae</name>
    <dbReference type="NCBI Taxonomy" id="1571207"/>
    <lineage>
        <taxon>Bacteria</taxon>
        <taxon>Pseudomonadati</taxon>
        <taxon>Pseudomonadota</taxon>
        <taxon>Alphaproteobacteria</taxon>
        <taxon>Rhodobacterales</taxon>
        <taxon>Paracoccaceae</taxon>
        <taxon>Paracoccus</taxon>
    </lineage>
</organism>
<dbReference type="Proteomes" id="UP001243846">
    <property type="component" value="Unassembled WGS sequence"/>
</dbReference>
<proteinExistence type="predicted"/>
<reference evidence="2" key="1">
    <citation type="journal article" date="2019" name="Int. J. Syst. Evol. Microbiol.">
        <title>The Global Catalogue of Microorganisms (GCM) 10K type strain sequencing project: providing services to taxonomists for standard genome sequencing and annotation.</title>
        <authorList>
            <consortium name="The Broad Institute Genomics Platform"/>
            <consortium name="The Broad Institute Genome Sequencing Center for Infectious Disease"/>
            <person name="Wu L."/>
            <person name="Ma J."/>
        </authorList>
    </citation>
    <scope>NUCLEOTIDE SEQUENCE [LARGE SCALE GENOMIC DNA]</scope>
    <source>
        <strain evidence="2">CECT 8482</strain>
    </source>
</reference>
<keyword evidence="2" id="KW-1185">Reference proteome</keyword>
<gene>
    <name evidence="1" type="ORF">QWZ10_06120</name>
</gene>
<dbReference type="EMBL" id="JAUFRC010000001">
    <property type="protein sequence ID" value="MDN3711496.1"/>
    <property type="molecule type" value="Genomic_DNA"/>
</dbReference>
<comment type="caution">
    <text evidence="1">The sequence shown here is derived from an EMBL/GenBank/DDBJ whole genome shotgun (WGS) entry which is preliminary data.</text>
</comment>
<evidence type="ECO:0000313" key="2">
    <source>
        <dbReference type="Proteomes" id="UP001243846"/>
    </source>
</evidence>
<protein>
    <submittedName>
        <fullName evidence="1">Uncharacterized protein</fullName>
    </submittedName>
</protein>
<accession>A0ABT8D5E4</accession>
<evidence type="ECO:0000313" key="1">
    <source>
        <dbReference type="EMBL" id="MDN3711496.1"/>
    </source>
</evidence>
<name>A0ABT8D5E4_9RHOB</name>
<sequence length="105" mass="11615">MQAHDACRPIHVADASTRISPAMTDLVFPTTPDNPKADVLIKDLIREYDSRYGQLFSKDGARAELYRYPPEAFAPERGGYFFLIERAGKPSRAALSCATTRAPPS</sequence>